<dbReference type="InterPro" id="IPR012334">
    <property type="entry name" value="Pectin_lyas_fold"/>
</dbReference>
<gene>
    <name evidence="1" type="ORF">CCAM_LOCUS39243</name>
</gene>
<protein>
    <recommendedName>
        <fullName evidence="3">Pectate lyase superfamily protein domain-containing protein</fullName>
    </recommendedName>
</protein>
<accession>A0A484NA68</accession>
<name>A0A484NA68_9ASTE</name>
<reference evidence="1 2" key="1">
    <citation type="submission" date="2018-04" db="EMBL/GenBank/DDBJ databases">
        <authorList>
            <person name="Vogel A."/>
        </authorList>
    </citation>
    <scope>NUCLEOTIDE SEQUENCE [LARGE SCALE GENOMIC DNA]</scope>
</reference>
<evidence type="ECO:0008006" key="3">
    <source>
        <dbReference type="Google" id="ProtNLM"/>
    </source>
</evidence>
<evidence type="ECO:0000313" key="1">
    <source>
        <dbReference type="EMBL" id="VFQ97467.1"/>
    </source>
</evidence>
<dbReference type="AlphaFoldDB" id="A0A484NA68"/>
<proteinExistence type="predicted"/>
<sequence>MARRAPPLMSIVLDLSKPPFATVIGATSAAIHPRNRRRSLKPPNSITVMRPAATQCSVRQLKVEEFQIKLDQRLAFSTPPRPTNPIKKEGRVLYPIGYGADPTGGGDSSGAIAEALGDGVKMHRDGAELLPGIRDLGGLVIDFQGGDFKISSPIVFPPAIGNLVVQSGSLRASDVFPGNRHLIELEDKDNTGVTRYEDVTFRDILFDSSFRGGGIKVVDSVRIRVTNCFFLHFTTQGILARHGHETFVSNTFLGQHSTVGGSADEKGFSGTAIDLDSTDNAVTDVAIFSAAIGVVLRGQSNVITGVHCYNKASVYGGVGILVRAAQNRISNCYLDYNSIVVEDPSWVHITNGYFLGGANVVLKSVLGCVSGLNVVNNMFINGDPNHMVPIVQIDGVFKNVSQVVVDHNSVKGMSMKSTVGKMTVAGNGTKWVADFSPVLVFPDQISHFQHSFYCKQGLDGGFPRHAVTNISSNVVVVESEKAIDALVSVFVDQNNMFGEGISLVD</sequence>
<dbReference type="PANTHER" id="PTHR33928">
    <property type="entry name" value="POLYGALACTURONASE QRT3"/>
    <property type="match status" value="1"/>
</dbReference>
<organism evidence="1 2">
    <name type="scientific">Cuscuta campestris</name>
    <dbReference type="NCBI Taxonomy" id="132261"/>
    <lineage>
        <taxon>Eukaryota</taxon>
        <taxon>Viridiplantae</taxon>
        <taxon>Streptophyta</taxon>
        <taxon>Embryophyta</taxon>
        <taxon>Tracheophyta</taxon>
        <taxon>Spermatophyta</taxon>
        <taxon>Magnoliopsida</taxon>
        <taxon>eudicotyledons</taxon>
        <taxon>Gunneridae</taxon>
        <taxon>Pentapetalae</taxon>
        <taxon>asterids</taxon>
        <taxon>lamiids</taxon>
        <taxon>Solanales</taxon>
        <taxon>Convolvulaceae</taxon>
        <taxon>Cuscuteae</taxon>
        <taxon>Cuscuta</taxon>
        <taxon>Cuscuta subgen. Grammica</taxon>
        <taxon>Cuscuta sect. Cleistogrammica</taxon>
    </lineage>
</organism>
<dbReference type="EMBL" id="OOIL02006544">
    <property type="protein sequence ID" value="VFQ97467.1"/>
    <property type="molecule type" value="Genomic_DNA"/>
</dbReference>
<dbReference type="PANTHER" id="PTHR33928:SF2">
    <property type="entry name" value="PECTATE LYASE SUPERFAMILY PROTEIN DOMAIN-CONTAINING PROTEIN-RELATED"/>
    <property type="match status" value="1"/>
</dbReference>
<dbReference type="GO" id="GO:0004650">
    <property type="term" value="F:polygalacturonase activity"/>
    <property type="evidence" value="ECO:0007669"/>
    <property type="project" value="InterPro"/>
</dbReference>
<dbReference type="InterPro" id="IPR039279">
    <property type="entry name" value="QRT3-like"/>
</dbReference>
<keyword evidence="2" id="KW-1185">Reference proteome</keyword>
<dbReference type="OrthoDB" id="1046782at2759"/>
<dbReference type="InterPro" id="IPR011050">
    <property type="entry name" value="Pectin_lyase_fold/virulence"/>
</dbReference>
<evidence type="ECO:0000313" key="2">
    <source>
        <dbReference type="Proteomes" id="UP000595140"/>
    </source>
</evidence>
<dbReference type="Gene3D" id="2.160.20.10">
    <property type="entry name" value="Single-stranded right-handed beta-helix, Pectin lyase-like"/>
    <property type="match status" value="1"/>
</dbReference>
<dbReference type="Proteomes" id="UP000595140">
    <property type="component" value="Unassembled WGS sequence"/>
</dbReference>
<dbReference type="SUPFAM" id="SSF51126">
    <property type="entry name" value="Pectin lyase-like"/>
    <property type="match status" value="1"/>
</dbReference>